<proteinExistence type="predicted"/>
<name>A0ABX0V5A7_9HYPH</name>
<dbReference type="InterPro" id="IPR004360">
    <property type="entry name" value="Glyas_Fos-R_dOase_dom"/>
</dbReference>
<evidence type="ECO:0000259" key="1">
    <source>
        <dbReference type="PROSITE" id="PS51819"/>
    </source>
</evidence>
<gene>
    <name evidence="2" type="ORF">FHS82_003545</name>
</gene>
<dbReference type="EMBL" id="JAASQI010000010">
    <property type="protein sequence ID" value="NIJ59684.1"/>
    <property type="molecule type" value="Genomic_DNA"/>
</dbReference>
<comment type="caution">
    <text evidence="2">The sequence shown here is derived from an EMBL/GenBank/DDBJ whole genome shotgun (WGS) entry which is preliminary data.</text>
</comment>
<dbReference type="Proteomes" id="UP001429580">
    <property type="component" value="Unassembled WGS sequence"/>
</dbReference>
<protein>
    <submittedName>
        <fullName evidence="2">Catechol 2,3-dioxygenase-like lactoylglutathione lyase family enzyme</fullName>
    </submittedName>
</protein>
<reference evidence="2 3" key="1">
    <citation type="submission" date="2020-03" db="EMBL/GenBank/DDBJ databases">
        <title>Genomic Encyclopedia of Type Strains, Phase IV (KMG-IV): sequencing the most valuable type-strain genomes for metagenomic binning, comparative biology and taxonomic classification.</title>
        <authorList>
            <person name="Goeker M."/>
        </authorList>
    </citation>
    <scope>NUCLEOTIDE SEQUENCE [LARGE SCALE GENOMIC DNA]</scope>
    <source>
        <strain evidence="2 3">DSM 103870</strain>
    </source>
</reference>
<organism evidence="2 3">
    <name type="scientific">Pseudochelatococcus lubricantis</name>
    <dbReference type="NCBI Taxonomy" id="1538102"/>
    <lineage>
        <taxon>Bacteria</taxon>
        <taxon>Pseudomonadati</taxon>
        <taxon>Pseudomonadota</taxon>
        <taxon>Alphaproteobacteria</taxon>
        <taxon>Hyphomicrobiales</taxon>
        <taxon>Chelatococcaceae</taxon>
        <taxon>Pseudochelatococcus</taxon>
    </lineage>
</organism>
<dbReference type="PANTHER" id="PTHR21366">
    <property type="entry name" value="GLYOXALASE FAMILY PROTEIN"/>
    <property type="match status" value="1"/>
</dbReference>
<dbReference type="InterPro" id="IPR029068">
    <property type="entry name" value="Glyas_Bleomycin-R_OHBP_Dase"/>
</dbReference>
<sequence length="141" mass="15433">MESPKAILETTIYAGDIDAAEAFYRDVLGLDVVAKLDGKFVFLRCGQQMLLVFNPVESARAGDGNPIPRHGACGSGHVCFRAADVAEVNRWRDRFRSFGIAIEHEHVWEKTGGHSVYIRDPAGNSVEVAEGRIWGFDQAAG</sequence>
<dbReference type="Gene3D" id="3.10.180.10">
    <property type="entry name" value="2,3-Dihydroxybiphenyl 1,2-Dioxygenase, domain 1"/>
    <property type="match status" value="1"/>
</dbReference>
<evidence type="ECO:0000313" key="2">
    <source>
        <dbReference type="EMBL" id="NIJ59684.1"/>
    </source>
</evidence>
<dbReference type="InterPro" id="IPR050383">
    <property type="entry name" value="GlyoxalaseI/FosfomycinResist"/>
</dbReference>
<dbReference type="PANTHER" id="PTHR21366:SF22">
    <property type="entry name" value="VOC DOMAIN-CONTAINING PROTEIN"/>
    <property type="match status" value="1"/>
</dbReference>
<dbReference type="SUPFAM" id="SSF54593">
    <property type="entry name" value="Glyoxalase/Bleomycin resistance protein/Dihydroxybiphenyl dioxygenase"/>
    <property type="match status" value="1"/>
</dbReference>
<dbReference type="Pfam" id="PF00903">
    <property type="entry name" value="Glyoxalase"/>
    <property type="match status" value="1"/>
</dbReference>
<keyword evidence="3" id="KW-1185">Reference proteome</keyword>
<feature type="domain" description="VOC" evidence="1">
    <location>
        <begin position="6"/>
        <end position="131"/>
    </location>
</feature>
<dbReference type="PROSITE" id="PS51819">
    <property type="entry name" value="VOC"/>
    <property type="match status" value="1"/>
</dbReference>
<dbReference type="RefSeq" id="WP_166955315.1">
    <property type="nucleotide sequence ID" value="NZ_JAASQI010000010.1"/>
</dbReference>
<accession>A0ABX0V5A7</accession>
<evidence type="ECO:0000313" key="3">
    <source>
        <dbReference type="Proteomes" id="UP001429580"/>
    </source>
</evidence>
<dbReference type="InterPro" id="IPR037523">
    <property type="entry name" value="VOC_core"/>
</dbReference>